<dbReference type="RefSeq" id="WP_219426567.1">
    <property type="nucleotide sequence ID" value="NZ_JAHXQY010000019.1"/>
</dbReference>
<dbReference type="AlphaFoldDB" id="A0AAW4NTR4"/>
<dbReference type="EMBL" id="JAHXRF010000022">
    <property type="protein sequence ID" value="MBW4866791.1"/>
    <property type="molecule type" value="Genomic_DNA"/>
</dbReference>
<feature type="chain" id="PRO_5043588050" evidence="1">
    <location>
        <begin position="27"/>
        <end position="928"/>
    </location>
</feature>
<sequence>MRKRYFLADLQTFLAAALALFAVSCADSDLQDDSDNGDKSTMVRFDINEDNEVASARQNPFSRTASGQEANEQRFIGQKLVPNNSANLNLCLIETTVSGVNPVKHDAATRADVISRMSLGDFSSTGVRGTSAANITESWFNNAKTKNNGELYSTLFWSWNKPFGRFFAVYPVMNINAPDATNSASVEFTLNTDVRKQVDLMTACSGDVHYATRLQAPVTSLNFRHALTAIRFAVGQNLSFDKTIKQITLKNVLLKSKFVLSKSYDGSGAQWVSTGYNTRGDVTLNGLNYKTNEDPNSIVRDVTMPPSGAALANLKDNYTFYMIPQELTNKVTAVITFTDNTDISVPLKGSWEAGTTRTYKLSQKTSTWNYTLEATSPAAVDYKTAQSDKYSITSYRTAPDGTKKAVAWKVVGYSVDDGATWTENKPAWLMAISKTSGSGGPAAEQGTATLVPEIVDLTAKRNKQLQESTPLGTAATPYNLSNNKGEITVQNTANCYVISAPGFYCIPLVYGNAIKNGTTNTSAYKSSAPVTNVTFGSPAAEKDVILHIFVDHDGAPITDPWIEKTNNKANNGIDKAEVVWADEANLVTLPTTSIYRDGNGNAFVKFEVKKEDIKSGNAVLAVKKGNTTLWSWHLWFAPAEVLNKIPVTNKQGKVYNFASEPLGWKPDVWRGTPYSSPRSVKIKVEQEIANAGVKQQAVVTITQNAGIEKNSGAATMYQWGRKDPFPGSNLPPKQGSINRNAGDQIYMQNVIQNPGFFYITGTNAAGIINTNAGLTKYYYFYNLWSINNRTASGLNQINNTPVVKTIYDPSPVGFSVPSNAAFTGFTANGLNEGTMNVDGTDNQTSYNAQYGHVFWTNSTKTSTIAFPAAGYRDSKYGAWFYGRTIGDYWSADPNDVNNGCVMGLQVDKVYPLYRNIRTYGFAVRPVAE</sequence>
<name>A0AAW4NTR4_9BACT</name>
<keyword evidence="1" id="KW-0732">Signal</keyword>
<organism evidence="2 3">
    <name type="scientific">Segatella salivae</name>
    <dbReference type="NCBI Taxonomy" id="228604"/>
    <lineage>
        <taxon>Bacteria</taxon>
        <taxon>Pseudomonadati</taxon>
        <taxon>Bacteroidota</taxon>
        <taxon>Bacteroidia</taxon>
        <taxon>Bacteroidales</taxon>
        <taxon>Prevotellaceae</taxon>
        <taxon>Segatella</taxon>
    </lineage>
</organism>
<proteinExistence type="predicted"/>
<reference evidence="2" key="1">
    <citation type="submission" date="2021-07" db="EMBL/GenBank/DDBJ databases">
        <title>Genomic diversity and antimicrobial resistance of Prevotella spp. isolated from chronic lung disease airways.</title>
        <authorList>
            <person name="Webb K.A."/>
            <person name="Olagoke O.S."/>
            <person name="Baird T."/>
            <person name="Neill J."/>
            <person name="Pham A."/>
            <person name="Wells T.J."/>
            <person name="Ramsay K.A."/>
            <person name="Bell S.C."/>
            <person name="Sarovich D.S."/>
            <person name="Price E.P."/>
        </authorList>
    </citation>
    <scope>NUCLEOTIDE SEQUENCE</scope>
    <source>
        <strain evidence="2">SCHI0047.S.3</strain>
    </source>
</reference>
<evidence type="ECO:0000256" key="1">
    <source>
        <dbReference type="SAM" id="SignalP"/>
    </source>
</evidence>
<dbReference type="Proteomes" id="UP001196873">
    <property type="component" value="Unassembled WGS sequence"/>
</dbReference>
<evidence type="ECO:0000313" key="2">
    <source>
        <dbReference type="EMBL" id="MBW4866791.1"/>
    </source>
</evidence>
<dbReference type="PROSITE" id="PS51257">
    <property type="entry name" value="PROKAR_LIPOPROTEIN"/>
    <property type="match status" value="1"/>
</dbReference>
<evidence type="ECO:0000313" key="3">
    <source>
        <dbReference type="Proteomes" id="UP001196873"/>
    </source>
</evidence>
<accession>A0AAW4NTR4</accession>
<gene>
    <name evidence="2" type="ORF">KZY68_12445</name>
</gene>
<comment type="caution">
    <text evidence="2">The sequence shown here is derived from an EMBL/GenBank/DDBJ whole genome shotgun (WGS) entry which is preliminary data.</text>
</comment>
<feature type="signal peptide" evidence="1">
    <location>
        <begin position="1"/>
        <end position="26"/>
    </location>
</feature>
<protein>
    <submittedName>
        <fullName evidence="2">Fimbrillin family protein</fullName>
    </submittedName>
</protein>